<evidence type="ECO:0000259" key="3">
    <source>
        <dbReference type="PROSITE" id="PS50008"/>
    </source>
</evidence>
<dbReference type="InterPro" id="IPR017946">
    <property type="entry name" value="PLC-like_Pdiesterase_TIM-brl"/>
</dbReference>
<accession>A0ABN9FMY8</accession>
<dbReference type="PANTHER" id="PTHR10336:SF51">
    <property type="entry name" value="1-PHOSPHATIDYLINOSITOL 4,5-BISPHOSPHATE PHOSPHODIESTERASE ETA-1"/>
    <property type="match status" value="1"/>
</dbReference>
<feature type="compositionally biased region" description="Basic and acidic residues" evidence="1">
    <location>
        <begin position="282"/>
        <end position="298"/>
    </location>
</feature>
<protein>
    <recommendedName>
        <fullName evidence="6">Phosphoinositide phospholipase C</fullName>
    </recommendedName>
</protein>
<dbReference type="PROSITE" id="PS50008">
    <property type="entry name" value="PIPLC_Y_DOMAIN"/>
    <property type="match status" value="1"/>
</dbReference>
<proteinExistence type="predicted"/>
<evidence type="ECO:0000313" key="5">
    <source>
        <dbReference type="Proteomes" id="UP001162483"/>
    </source>
</evidence>
<dbReference type="SUPFAM" id="SSF49562">
    <property type="entry name" value="C2 domain (Calcium/lipid-binding domain, CaLB)"/>
    <property type="match status" value="1"/>
</dbReference>
<dbReference type="Gene3D" id="3.20.20.190">
    <property type="entry name" value="Phosphatidylinositol (PI) phosphodiesterase"/>
    <property type="match status" value="1"/>
</dbReference>
<keyword evidence="5" id="KW-1185">Reference proteome</keyword>
<sequence>MMELNRAKFKVNGNCGYVLKPQQMCKGAFNPFSGDPLPASPKKQLILKIISGQQLPKPPDSMLGDRGEIIDPYVEVEMIGLPVDCCKEQTRVVDDNGFNPVWEETLTFTIHMPEIALVRFLVWDHDPIGRDFVGQRTVAFSSLLPGYRHVYLEGLTEASIFVHVTINEIYGKNRQFIGLKGLFTKNSKHSSVESNGHIRKRSIGDRILRRTASAPAKGRKKTKMVFQESTESRDLPCEVSGAKEKDVVMRRTSRSLQSRPVSMPVDKFVLGAFEPSTSQTSKDTKSNDITSGKKECKSQGKPLMEEPILENSQNLACLPRDPYQANTTAKGNIIHKKWQSLHLDYGKNVEDDVREFNDTYTSESEDGKDEVKQIEYIVQDSKPKSLSDSHPQTEFSTRTSACNIKECPSITNLSSTIFTDVNNLQTTAAMLENDISQIINEVSSVNESELGSSISALIGQFEGTEDRASLIHVSSLNGTNNNLQCSGYSQMIMPSVSTPKKLCPGSTHVDRLLHSTTDTTIFSSSETAEYSVYTIINEENLTPETGNMLMDANTVQMENRIVHESGKSQCKPPYPELKPKPAKVLYPEIKPKPSRTQLASWRGLLNHDSVCHTDNAHNKIPSVPPIIKSNSSPSVVQKESQGVSHTVFKITI</sequence>
<dbReference type="SUPFAM" id="SSF51695">
    <property type="entry name" value="PLC-like phosphodiesterases"/>
    <property type="match status" value="1"/>
</dbReference>
<dbReference type="InterPro" id="IPR000008">
    <property type="entry name" value="C2_dom"/>
</dbReference>
<dbReference type="PROSITE" id="PS50004">
    <property type="entry name" value="C2"/>
    <property type="match status" value="1"/>
</dbReference>
<dbReference type="SMART" id="SM00239">
    <property type="entry name" value="C2"/>
    <property type="match status" value="1"/>
</dbReference>
<reference evidence="4" key="1">
    <citation type="submission" date="2023-05" db="EMBL/GenBank/DDBJ databases">
        <authorList>
            <person name="Stuckert A."/>
        </authorList>
    </citation>
    <scope>NUCLEOTIDE SEQUENCE</scope>
</reference>
<dbReference type="PANTHER" id="PTHR10336">
    <property type="entry name" value="PHOSPHOINOSITIDE-SPECIFIC PHOSPHOLIPASE C FAMILY PROTEIN"/>
    <property type="match status" value="1"/>
</dbReference>
<name>A0ABN9FMY8_9NEOB</name>
<evidence type="ECO:0000256" key="1">
    <source>
        <dbReference type="SAM" id="MobiDB-lite"/>
    </source>
</evidence>
<dbReference type="CDD" id="cd00275">
    <property type="entry name" value="C2_PLC_like"/>
    <property type="match status" value="1"/>
</dbReference>
<dbReference type="InterPro" id="IPR001711">
    <property type="entry name" value="PLipase_C_Pinositol-sp_Y"/>
</dbReference>
<evidence type="ECO:0000313" key="4">
    <source>
        <dbReference type="EMBL" id="CAI9598364.1"/>
    </source>
</evidence>
<organism evidence="4 5">
    <name type="scientific">Staurois parvus</name>
    <dbReference type="NCBI Taxonomy" id="386267"/>
    <lineage>
        <taxon>Eukaryota</taxon>
        <taxon>Metazoa</taxon>
        <taxon>Chordata</taxon>
        <taxon>Craniata</taxon>
        <taxon>Vertebrata</taxon>
        <taxon>Euteleostomi</taxon>
        <taxon>Amphibia</taxon>
        <taxon>Batrachia</taxon>
        <taxon>Anura</taxon>
        <taxon>Neobatrachia</taxon>
        <taxon>Ranoidea</taxon>
        <taxon>Ranidae</taxon>
        <taxon>Staurois</taxon>
    </lineage>
</organism>
<evidence type="ECO:0008006" key="6">
    <source>
        <dbReference type="Google" id="ProtNLM"/>
    </source>
</evidence>
<dbReference type="Pfam" id="PF00168">
    <property type="entry name" value="C2"/>
    <property type="match status" value="1"/>
</dbReference>
<gene>
    <name evidence="4" type="ORF">SPARVUS_LOCUS12390878</name>
</gene>
<dbReference type="InterPro" id="IPR001192">
    <property type="entry name" value="PI-PLC_fam"/>
</dbReference>
<dbReference type="EMBL" id="CATNWA010017147">
    <property type="protein sequence ID" value="CAI9598364.1"/>
    <property type="molecule type" value="Genomic_DNA"/>
</dbReference>
<dbReference type="Proteomes" id="UP001162483">
    <property type="component" value="Unassembled WGS sequence"/>
</dbReference>
<dbReference type="Gene3D" id="2.60.40.150">
    <property type="entry name" value="C2 domain"/>
    <property type="match status" value="1"/>
</dbReference>
<evidence type="ECO:0000259" key="2">
    <source>
        <dbReference type="PROSITE" id="PS50004"/>
    </source>
</evidence>
<comment type="caution">
    <text evidence="4">The sequence shown here is derived from an EMBL/GenBank/DDBJ whole genome shotgun (WGS) entry which is preliminary data.</text>
</comment>
<feature type="domain" description="C2" evidence="2">
    <location>
        <begin position="26"/>
        <end position="154"/>
    </location>
</feature>
<feature type="domain" description="PI-PLC Y-box" evidence="3">
    <location>
        <begin position="2"/>
        <end position="24"/>
    </location>
</feature>
<dbReference type="InterPro" id="IPR035892">
    <property type="entry name" value="C2_domain_sf"/>
</dbReference>
<feature type="region of interest" description="Disordered" evidence="1">
    <location>
        <begin position="274"/>
        <end position="307"/>
    </location>
</feature>